<reference evidence="5 6" key="1">
    <citation type="journal article" date="2016" name="Genome Announc.">
        <title>Draft Whole-Genome Sequence of Trichoderma gamsii T6085, a Promising Biocontrol Agent of Fusarium Head Blight on Wheat.</title>
        <authorList>
            <person name="Baroncelli R."/>
            <person name="Zapparata A."/>
            <person name="Piaggeschi G."/>
            <person name="Sarrocco S."/>
            <person name="Vannacci G."/>
        </authorList>
    </citation>
    <scope>NUCLEOTIDE SEQUENCE [LARGE SCALE GENOMIC DNA]</scope>
    <source>
        <strain evidence="5 6">T6085</strain>
    </source>
</reference>
<evidence type="ECO:0000313" key="5">
    <source>
        <dbReference type="EMBL" id="PON22375.1"/>
    </source>
</evidence>
<dbReference type="Proteomes" id="UP000054821">
    <property type="component" value="Unassembled WGS sequence"/>
</dbReference>
<dbReference type="Gene3D" id="1.20.1250.20">
    <property type="entry name" value="MFS general substrate transporter like domains"/>
    <property type="match status" value="2"/>
</dbReference>
<feature type="transmembrane region" description="Helical" evidence="3">
    <location>
        <begin position="177"/>
        <end position="195"/>
    </location>
</feature>
<proteinExistence type="inferred from homology"/>
<evidence type="ECO:0000259" key="4">
    <source>
        <dbReference type="PROSITE" id="PS50850"/>
    </source>
</evidence>
<dbReference type="PANTHER" id="PTHR11360:SF287">
    <property type="entry name" value="MFS MONOCARBOXYLATE TRANSPORTER"/>
    <property type="match status" value="1"/>
</dbReference>
<dbReference type="GeneID" id="36347811"/>
<keyword evidence="3" id="KW-1133">Transmembrane helix</keyword>
<feature type="transmembrane region" description="Helical" evidence="3">
    <location>
        <begin position="86"/>
        <end position="105"/>
    </location>
</feature>
<feature type="transmembrane region" description="Helical" evidence="3">
    <location>
        <begin position="375"/>
        <end position="398"/>
    </location>
</feature>
<sequence length="444" mass="48538">MAHSSQGQLILMEEFQGDRSTELNHNGTEDAVQRSLPPTDGGRDAWLVLAACSITEALIWGFPFAFGVFQEYYSNLEQFSKNSHHLAAIGTTATGVMYITAPIVYGILRRYPYYRKAISAIGFIIVVVSLVSASFANTVSQLLATQGILYAFGGSLHYFPAFLYLDEWFVKRRGLAYGIFIAGGGASGIVVPFLMEWILHHWGFRTALRVWAIICIVITVPAFVALKPHPASIHSQRVGQKLDFRFLKSPAFWILFMGNIVQSLGYFMPLLYMPSFAAAQGWSHLTGTIAISLCNGASVIGASFVGWLIDRYHVTTAINFCTIGTVVAVFMFWSFALYQPLFFIFAISYGLFAGGFSATWSGCSNPIRRGYPVETGMVISLFTAGKGIGSVISGPLSAILVTSDSWRSQLRFAYGSGYGLLIIFTGITASFASVGWVGKKFGLV</sequence>
<feature type="transmembrane region" description="Helical" evidence="3">
    <location>
        <begin position="45"/>
        <end position="66"/>
    </location>
</feature>
<dbReference type="RefSeq" id="XP_024404854.1">
    <property type="nucleotide sequence ID" value="XM_024550426.1"/>
</dbReference>
<keyword evidence="6" id="KW-1185">Reference proteome</keyword>
<evidence type="ECO:0000256" key="3">
    <source>
        <dbReference type="SAM" id="Phobius"/>
    </source>
</evidence>
<comment type="caution">
    <text evidence="5">The sequence shown here is derived from an EMBL/GenBank/DDBJ whole genome shotgun (WGS) entry which is preliminary data.</text>
</comment>
<feature type="transmembrane region" description="Helical" evidence="3">
    <location>
        <begin position="316"/>
        <end position="335"/>
    </location>
</feature>
<evidence type="ECO:0000313" key="6">
    <source>
        <dbReference type="Proteomes" id="UP000054821"/>
    </source>
</evidence>
<dbReference type="Pfam" id="PF07690">
    <property type="entry name" value="MFS_1"/>
    <property type="match status" value="1"/>
</dbReference>
<dbReference type="InterPro" id="IPR020846">
    <property type="entry name" value="MFS_dom"/>
</dbReference>
<evidence type="ECO:0000256" key="2">
    <source>
        <dbReference type="ARBA" id="ARBA00006727"/>
    </source>
</evidence>
<keyword evidence="3" id="KW-0472">Membrane</keyword>
<feature type="transmembrane region" description="Helical" evidence="3">
    <location>
        <begin position="246"/>
        <end position="268"/>
    </location>
</feature>
<dbReference type="AlphaFoldDB" id="A0A2P4ZDJ1"/>
<dbReference type="PANTHER" id="PTHR11360">
    <property type="entry name" value="MONOCARBOXYLATE TRANSPORTER"/>
    <property type="match status" value="1"/>
</dbReference>
<feature type="transmembrane region" description="Helical" evidence="3">
    <location>
        <begin position="288"/>
        <end position="309"/>
    </location>
</feature>
<dbReference type="SUPFAM" id="SSF103473">
    <property type="entry name" value="MFS general substrate transporter"/>
    <property type="match status" value="1"/>
</dbReference>
<keyword evidence="3" id="KW-0812">Transmembrane</keyword>
<name>A0A2P4ZDJ1_9HYPO</name>
<organism evidence="5 6">
    <name type="scientific">Trichoderma gamsii</name>
    <dbReference type="NCBI Taxonomy" id="398673"/>
    <lineage>
        <taxon>Eukaryota</taxon>
        <taxon>Fungi</taxon>
        <taxon>Dikarya</taxon>
        <taxon>Ascomycota</taxon>
        <taxon>Pezizomycotina</taxon>
        <taxon>Sordariomycetes</taxon>
        <taxon>Hypocreomycetidae</taxon>
        <taxon>Hypocreales</taxon>
        <taxon>Hypocreaceae</taxon>
        <taxon>Trichoderma</taxon>
    </lineage>
</organism>
<evidence type="ECO:0000256" key="1">
    <source>
        <dbReference type="ARBA" id="ARBA00004141"/>
    </source>
</evidence>
<feature type="transmembrane region" description="Helical" evidence="3">
    <location>
        <begin position="148"/>
        <end position="165"/>
    </location>
</feature>
<dbReference type="GO" id="GO:0022857">
    <property type="term" value="F:transmembrane transporter activity"/>
    <property type="evidence" value="ECO:0007669"/>
    <property type="project" value="InterPro"/>
</dbReference>
<feature type="transmembrane region" description="Helical" evidence="3">
    <location>
        <begin position="117"/>
        <end position="136"/>
    </location>
</feature>
<comment type="similarity">
    <text evidence="2">Belongs to the major facilitator superfamily. Monocarboxylate porter (TC 2.A.1.13) family.</text>
</comment>
<dbReference type="GO" id="GO:0016020">
    <property type="term" value="C:membrane"/>
    <property type="evidence" value="ECO:0007669"/>
    <property type="project" value="UniProtKB-SubCell"/>
</dbReference>
<gene>
    <name evidence="5" type="ORF">TGAM01_v208858</name>
</gene>
<dbReference type="InterPro" id="IPR036259">
    <property type="entry name" value="MFS_trans_sf"/>
</dbReference>
<accession>A0A2P4ZDJ1</accession>
<dbReference type="InterPro" id="IPR050327">
    <property type="entry name" value="Proton-linked_MCT"/>
</dbReference>
<dbReference type="EMBL" id="JPDN02000039">
    <property type="protein sequence ID" value="PON22375.1"/>
    <property type="molecule type" value="Genomic_DNA"/>
</dbReference>
<dbReference type="InterPro" id="IPR011701">
    <property type="entry name" value="MFS"/>
</dbReference>
<comment type="subcellular location">
    <subcellularLocation>
        <location evidence="1">Membrane</location>
        <topology evidence="1">Multi-pass membrane protein</topology>
    </subcellularLocation>
</comment>
<protein>
    <submittedName>
        <fullName evidence="5">Major facilitator superfamily transporter</fullName>
    </submittedName>
</protein>
<feature type="domain" description="Major facilitator superfamily (MFS) profile" evidence="4">
    <location>
        <begin position="251"/>
        <end position="444"/>
    </location>
</feature>
<feature type="transmembrane region" description="Helical" evidence="3">
    <location>
        <begin position="418"/>
        <end position="438"/>
    </location>
</feature>
<feature type="transmembrane region" description="Helical" evidence="3">
    <location>
        <begin position="207"/>
        <end position="226"/>
    </location>
</feature>
<feature type="transmembrane region" description="Helical" evidence="3">
    <location>
        <begin position="341"/>
        <end position="363"/>
    </location>
</feature>
<dbReference type="PROSITE" id="PS50850">
    <property type="entry name" value="MFS"/>
    <property type="match status" value="1"/>
</dbReference>